<dbReference type="WBParaSite" id="RSKR_0000204600.1">
    <property type="protein sequence ID" value="RSKR_0000204600.1"/>
    <property type="gene ID" value="RSKR_0000204600"/>
</dbReference>
<proteinExistence type="predicted"/>
<dbReference type="Proteomes" id="UP000095286">
    <property type="component" value="Unplaced"/>
</dbReference>
<accession>A0AC35TLZ1</accession>
<evidence type="ECO:0000313" key="2">
    <source>
        <dbReference type="WBParaSite" id="RSKR_0000204600.1"/>
    </source>
</evidence>
<reference evidence="2" key="1">
    <citation type="submission" date="2016-11" db="UniProtKB">
        <authorList>
            <consortium name="WormBaseParasite"/>
        </authorList>
    </citation>
    <scope>IDENTIFICATION</scope>
    <source>
        <strain evidence="2">KR3021</strain>
    </source>
</reference>
<organism evidence="1 2">
    <name type="scientific">Rhabditophanes sp. KR3021</name>
    <dbReference type="NCBI Taxonomy" id="114890"/>
    <lineage>
        <taxon>Eukaryota</taxon>
        <taxon>Metazoa</taxon>
        <taxon>Ecdysozoa</taxon>
        <taxon>Nematoda</taxon>
        <taxon>Chromadorea</taxon>
        <taxon>Rhabditida</taxon>
        <taxon>Tylenchina</taxon>
        <taxon>Panagrolaimomorpha</taxon>
        <taxon>Strongyloidoidea</taxon>
        <taxon>Alloionematidae</taxon>
        <taxon>Rhabditophanes</taxon>
    </lineage>
</organism>
<name>A0AC35TLZ1_9BILA</name>
<protein>
    <submittedName>
        <fullName evidence="2">Phosphorylase kinase</fullName>
    </submittedName>
</protein>
<sequence>MTKRERLITSTYNSEDDSGPDSDILQHGNGFYASYEAKDILGTGLASTVRECIEKASGKRYAVKIVDISTEKQNQYEANRLKEETLSEIAILKTCTDHGSIIEMHDFFETPTFLFAVFEIAPCGELFDVLNKAVRLSEKKVRNIMNQLFDGVSYLHNRRIVHRDLKLENILCIDEARVVISDFGFAKQLSPGELMRDLFGTPGYLAPETLKCQMYDSHPGYSLEVDNWALGVIMFMLIAGYAPFYHRKQLMMMRMIQEAKYDFNNEQWETVSSAAKDLISKLLVVDVETRFTSDQCLDHKFMTSGGVLKRKSSFRQQIFEEAPPVKKRNLRDLFKSAGICAKFVYRIQHMEKFRTTLSSKELQQRPYRSRAIWLEAEAASFAVYGHWVNRGFFYSRDMLFANKAKPKMYQV</sequence>
<evidence type="ECO:0000313" key="1">
    <source>
        <dbReference type="Proteomes" id="UP000095286"/>
    </source>
</evidence>